<gene>
    <name evidence="1" type="ORF">HE1_00288</name>
</gene>
<accession>A0A023DYE6</accession>
<organism evidence="1 2">
    <name type="scientific">Holospora elegans E1</name>
    <dbReference type="NCBI Taxonomy" id="1427503"/>
    <lineage>
        <taxon>Bacteria</taxon>
        <taxon>Pseudomonadati</taxon>
        <taxon>Pseudomonadota</taxon>
        <taxon>Alphaproteobacteria</taxon>
        <taxon>Holosporales</taxon>
        <taxon>Holosporaceae</taxon>
        <taxon>Holospora</taxon>
    </lineage>
</organism>
<comment type="caution">
    <text evidence="1">The sequence shown here is derived from an EMBL/GenBank/DDBJ whole genome shotgun (WGS) entry which is preliminary data.</text>
</comment>
<proteinExistence type="predicted"/>
<dbReference type="EMBL" id="BAUP01000050">
    <property type="protein sequence ID" value="GAJ45970.1"/>
    <property type="molecule type" value="Genomic_DNA"/>
</dbReference>
<dbReference type="Proteomes" id="UP000024842">
    <property type="component" value="Unassembled WGS sequence"/>
</dbReference>
<evidence type="ECO:0000313" key="2">
    <source>
        <dbReference type="Proteomes" id="UP000024842"/>
    </source>
</evidence>
<evidence type="ECO:0000313" key="1">
    <source>
        <dbReference type="EMBL" id="GAJ45970.1"/>
    </source>
</evidence>
<dbReference type="AlphaFoldDB" id="A0A023DYE6"/>
<sequence length="51" mass="5630">MINFLNVNIALKAVLFEASSGANVKNVEKSHEVCSRNISSKPLFYTQAAFQ</sequence>
<reference evidence="1 2" key="1">
    <citation type="journal article" date="2014" name="FEMS Microbiol. Lett.">
        <title>Draft genome sequences of three Holospora species (Holospora obtusa, Holospora undulata, and Holospora elegans), endonuclear symbiotic bacteria of the ciliate Paramecium caudatum.</title>
        <authorList>
            <person name="Dohra H."/>
            <person name="Tanaka K."/>
            <person name="Suzuki T."/>
            <person name="Fujishima M."/>
            <person name="Suzuki H."/>
        </authorList>
    </citation>
    <scope>NUCLEOTIDE SEQUENCE [LARGE SCALE GENOMIC DNA]</scope>
    <source>
        <strain evidence="1 2">E1</strain>
    </source>
</reference>
<keyword evidence="2" id="KW-1185">Reference proteome</keyword>
<protein>
    <submittedName>
        <fullName evidence="1">Uncharacterized protein</fullName>
    </submittedName>
</protein>
<name>A0A023DYE6_9PROT</name>